<proteinExistence type="inferred from homology"/>
<evidence type="ECO:0000259" key="4">
    <source>
        <dbReference type="Pfam" id="PF08028"/>
    </source>
</evidence>
<accession>A0ABU3ZJ42</accession>
<dbReference type="InterPro" id="IPR013786">
    <property type="entry name" value="AcylCoA_DH/ox_N"/>
</dbReference>
<dbReference type="InterPro" id="IPR036250">
    <property type="entry name" value="AcylCo_DH-like_C"/>
</dbReference>
<dbReference type="CDD" id="cd01159">
    <property type="entry name" value="NcnH"/>
    <property type="match status" value="1"/>
</dbReference>
<dbReference type="Gene3D" id="2.40.110.10">
    <property type="entry name" value="Butyryl-CoA Dehydrogenase, subunit A, domain 2"/>
    <property type="match status" value="1"/>
</dbReference>
<dbReference type="InterPro" id="IPR050741">
    <property type="entry name" value="Acyl-CoA_dehydrogenase"/>
</dbReference>
<keyword evidence="5" id="KW-0503">Monooxygenase</keyword>
<evidence type="ECO:0000259" key="3">
    <source>
        <dbReference type="Pfam" id="PF02771"/>
    </source>
</evidence>
<keyword evidence="1" id="KW-0560">Oxidoreductase</keyword>
<reference evidence="5 6" key="1">
    <citation type="submission" date="2023-10" db="EMBL/GenBank/DDBJ databases">
        <title>Marine bacteria isolated from horseshoe crab.</title>
        <authorList>
            <person name="Cheng T.H."/>
        </authorList>
    </citation>
    <scope>NUCLEOTIDE SEQUENCE [LARGE SCALE GENOMIC DNA]</scope>
    <source>
        <strain evidence="5 6">HSC6</strain>
    </source>
</reference>
<dbReference type="InterPro" id="IPR046373">
    <property type="entry name" value="Acyl-CoA_Oxase/DH_mid-dom_sf"/>
</dbReference>
<sequence>MKRPNPLLDKMQAILPTIAANAAQAEIDRTPPEENIRLLREVGFFRAFQPKAYGGSEISLPEFTDCVAALAGACGGTAWGASLLATHSHQMAMFSKQAQEEFWGDNPDATASSSIAPFGQTEETEGGVIFNGNMRWSSGSDHADWAILGFNRTDVSGNKVYCFGVVPRHEYTIIDDWYAAGMRSSGTKTLVLKDVFIPEHRIETAKGMMEGQSAGFDLYPDSDIFYTPYRPYFACGFAAISLGIAERMLEVYKEKTKNRVRAYTGAKVGAATPALMRIAESTHQVAAARAFLEKTWEDHKEHGERKEYPSADTLAYWRTNQAYAVKMCIAAVDRLFEAMGGMSWFNDNEGQRLFRDSHMTAAHAYTDYDVCAQILGRQLMGLEPDPSMV</sequence>
<protein>
    <submittedName>
        <fullName evidence="5">Flavin-dependent monooxygenase</fullName>
    </submittedName>
</protein>
<dbReference type="InterPro" id="IPR037069">
    <property type="entry name" value="AcylCoA_DH/ox_N_sf"/>
</dbReference>
<dbReference type="Gene3D" id="1.10.540.10">
    <property type="entry name" value="Acyl-CoA dehydrogenase/oxidase, N-terminal domain"/>
    <property type="match status" value="1"/>
</dbReference>
<evidence type="ECO:0000256" key="2">
    <source>
        <dbReference type="ARBA" id="ARBA00049661"/>
    </source>
</evidence>
<name>A0ABU3ZJ42_9GAMM</name>
<evidence type="ECO:0000256" key="1">
    <source>
        <dbReference type="ARBA" id="ARBA00023002"/>
    </source>
</evidence>
<dbReference type="Gene3D" id="1.20.140.10">
    <property type="entry name" value="Butyryl-CoA Dehydrogenase, subunit A, domain 3"/>
    <property type="match status" value="1"/>
</dbReference>
<dbReference type="SUPFAM" id="SSF47203">
    <property type="entry name" value="Acyl-CoA dehydrogenase C-terminal domain-like"/>
    <property type="match status" value="1"/>
</dbReference>
<dbReference type="PIRSF" id="PIRSF016578">
    <property type="entry name" value="HsaA"/>
    <property type="match status" value="1"/>
</dbReference>
<dbReference type="EMBL" id="JAWJZI010000004">
    <property type="protein sequence ID" value="MDV5170019.1"/>
    <property type="molecule type" value="Genomic_DNA"/>
</dbReference>
<dbReference type="PANTHER" id="PTHR48083:SF19">
    <property type="entry name" value="FLAVIN-DEPENDENT MONOOXYGENASE, OXYGENASE SUBUNIT HSAA"/>
    <property type="match status" value="1"/>
</dbReference>
<dbReference type="InterPro" id="IPR013107">
    <property type="entry name" value="Acyl-CoA_DH_C"/>
</dbReference>
<dbReference type="Proteomes" id="UP001186452">
    <property type="component" value="Unassembled WGS sequence"/>
</dbReference>
<feature type="domain" description="Acyl-CoA dehydrogenase C-terminal" evidence="4">
    <location>
        <begin position="236"/>
        <end position="367"/>
    </location>
</feature>
<dbReference type="InterPro" id="IPR009100">
    <property type="entry name" value="AcylCoA_DH/oxidase_NM_dom_sf"/>
</dbReference>
<dbReference type="Pfam" id="PF02771">
    <property type="entry name" value="Acyl-CoA_dh_N"/>
    <property type="match status" value="1"/>
</dbReference>
<dbReference type="PANTHER" id="PTHR48083">
    <property type="entry name" value="MEDIUM-CHAIN SPECIFIC ACYL-COA DEHYDROGENASE, MITOCHONDRIAL-RELATED"/>
    <property type="match status" value="1"/>
</dbReference>
<dbReference type="NCBIfam" id="NF045920">
    <property type="entry name" value="HphnlacHdxOX"/>
    <property type="match status" value="1"/>
</dbReference>
<organism evidence="5 6">
    <name type="scientific">Photobacterium rosenbergii</name>
    <dbReference type="NCBI Taxonomy" id="294936"/>
    <lineage>
        <taxon>Bacteria</taxon>
        <taxon>Pseudomonadati</taxon>
        <taxon>Pseudomonadota</taxon>
        <taxon>Gammaproteobacteria</taxon>
        <taxon>Vibrionales</taxon>
        <taxon>Vibrionaceae</taxon>
        <taxon>Photobacterium</taxon>
    </lineage>
</organism>
<dbReference type="SUPFAM" id="SSF56645">
    <property type="entry name" value="Acyl-CoA dehydrogenase NM domain-like"/>
    <property type="match status" value="1"/>
</dbReference>
<comment type="caution">
    <text evidence="5">The sequence shown here is derived from an EMBL/GenBank/DDBJ whole genome shotgun (WGS) entry which is preliminary data.</text>
</comment>
<feature type="domain" description="Acyl-CoA dehydrogenase/oxidase N-terminal" evidence="3">
    <location>
        <begin position="18"/>
        <end position="103"/>
    </location>
</feature>
<evidence type="ECO:0000313" key="5">
    <source>
        <dbReference type="EMBL" id="MDV5170019.1"/>
    </source>
</evidence>
<dbReference type="GO" id="GO:0004497">
    <property type="term" value="F:monooxygenase activity"/>
    <property type="evidence" value="ECO:0007669"/>
    <property type="project" value="UniProtKB-KW"/>
</dbReference>
<dbReference type="RefSeq" id="WP_317522785.1">
    <property type="nucleotide sequence ID" value="NZ_JAWJZI010000004.1"/>
</dbReference>
<comment type="similarity">
    <text evidence="2">Belongs to the HpaH/HsaA monooxygenase family.</text>
</comment>
<gene>
    <name evidence="5" type="ORF">R2X38_13535</name>
</gene>
<evidence type="ECO:0000313" key="6">
    <source>
        <dbReference type="Proteomes" id="UP001186452"/>
    </source>
</evidence>
<dbReference type="Pfam" id="PF08028">
    <property type="entry name" value="Acyl-CoA_dh_2"/>
    <property type="match status" value="1"/>
</dbReference>
<keyword evidence="6" id="KW-1185">Reference proteome</keyword>